<comment type="caution">
    <text evidence="2">The sequence shown here is derived from an EMBL/GenBank/DDBJ whole genome shotgun (WGS) entry which is preliminary data.</text>
</comment>
<evidence type="ECO:0000313" key="2">
    <source>
        <dbReference type="EMBL" id="TGL94189.1"/>
    </source>
</evidence>
<proteinExistence type="predicted"/>
<dbReference type="Pfam" id="PF09852">
    <property type="entry name" value="DUF2079"/>
    <property type="match status" value="1"/>
</dbReference>
<keyword evidence="1" id="KW-0812">Transmembrane</keyword>
<feature type="transmembrane region" description="Helical" evidence="1">
    <location>
        <begin position="161"/>
        <end position="183"/>
    </location>
</feature>
<reference evidence="2" key="1">
    <citation type="journal article" date="2019" name="PLoS Negl. Trop. Dis.">
        <title>Revisiting the worldwide diversity of Leptospira species in the environment.</title>
        <authorList>
            <person name="Vincent A.T."/>
            <person name="Schiettekatte O."/>
            <person name="Bourhy P."/>
            <person name="Veyrier F.J."/>
            <person name="Picardeau M."/>
        </authorList>
    </citation>
    <scope>NUCLEOTIDE SEQUENCE [LARGE SCALE GENOMIC DNA]</scope>
    <source>
        <strain evidence="2">201702422</strain>
    </source>
</reference>
<sequence>MKQLRYHLPSFIIWMVVFYFLSERSIFRYKHMGAGVDIGLFENLFYNLVHYDKAVTSIGMNEMSHHYFSDHINWYIYPLSLLYRFFPYVESLLIFQALVLSSPILILPLFQKDNLSKWIYPLLYALFLPIYWIQIFDFHPEVLWIPLFFLFYYFWKQQSSYWILFFILSLLTKEESALVWIVFSLIEENSKKGERIFIGIVSIVYFIFSIILLSQLNEVSNGMPRPAHWERYQNPIVALQYFHLFPYLFLFLNIPFLFLQFRNKLILCLVPYLFYSLFSSYEVNKTPFTHHSFIAVPIILISFIEGIKTLNEKNKYIAKYLSLFVSILIFGFFGPSSKSYSYRKDFLNPGVSEMDVKILRGLLEGKSIVSNVPQYLSNRTTVQLFLPNHEYTADYFVFYTFPKNTQIPNIPKHYQWEQTIEKQIQIYKRTEN</sequence>
<gene>
    <name evidence="2" type="ORF">EHQ69_06915</name>
</gene>
<evidence type="ECO:0000313" key="3">
    <source>
        <dbReference type="Proteomes" id="UP000298263"/>
    </source>
</evidence>
<feature type="transmembrane region" description="Helical" evidence="1">
    <location>
        <begin position="236"/>
        <end position="258"/>
    </location>
</feature>
<feature type="transmembrane region" description="Helical" evidence="1">
    <location>
        <begin position="195"/>
        <end position="216"/>
    </location>
</feature>
<keyword evidence="3" id="KW-1185">Reference proteome</keyword>
<keyword evidence="1" id="KW-1133">Transmembrane helix</keyword>
<feature type="transmembrane region" description="Helical" evidence="1">
    <location>
        <begin position="92"/>
        <end position="110"/>
    </location>
</feature>
<protein>
    <submittedName>
        <fullName evidence="2">DUF2079 domain-containing protein</fullName>
    </submittedName>
</protein>
<accession>A0A4Z1ADH2</accession>
<feature type="transmembrane region" description="Helical" evidence="1">
    <location>
        <begin position="122"/>
        <end position="155"/>
    </location>
</feature>
<keyword evidence="1" id="KW-0472">Membrane</keyword>
<dbReference type="RefSeq" id="WP_135587382.1">
    <property type="nucleotide sequence ID" value="NZ_RQGO01000019.1"/>
</dbReference>
<feature type="transmembrane region" description="Helical" evidence="1">
    <location>
        <begin position="6"/>
        <end position="22"/>
    </location>
</feature>
<feature type="transmembrane region" description="Helical" evidence="1">
    <location>
        <begin position="316"/>
        <end position="334"/>
    </location>
</feature>
<dbReference type="EMBL" id="RQGP01000010">
    <property type="protein sequence ID" value="TGL94189.1"/>
    <property type="molecule type" value="Genomic_DNA"/>
</dbReference>
<dbReference type="InterPro" id="IPR018650">
    <property type="entry name" value="STSV1_Orf64"/>
</dbReference>
<feature type="transmembrane region" description="Helical" evidence="1">
    <location>
        <begin position="287"/>
        <end position="304"/>
    </location>
</feature>
<dbReference type="OrthoDB" id="345570at2"/>
<name>A0A4Z1ADH2_9LEPT</name>
<evidence type="ECO:0000256" key="1">
    <source>
        <dbReference type="SAM" id="Phobius"/>
    </source>
</evidence>
<organism evidence="2 3">
    <name type="scientific">Leptospira congkakensis</name>
    <dbReference type="NCBI Taxonomy" id="2484932"/>
    <lineage>
        <taxon>Bacteria</taxon>
        <taxon>Pseudomonadati</taxon>
        <taxon>Spirochaetota</taxon>
        <taxon>Spirochaetia</taxon>
        <taxon>Leptospirales</taxon>
        <taxon>Leptospiraceae</taxon>
        <taxon>Leptospira</taxon>
    </lineage>
</organism>
<feature type="transmembrane region" description="Helical" evidence="1">
    <location>
        <begin position="265"/>
        <end position="281"/>
    </location>
</feature>
<dbReference type="AlphaFoldDB" id="A0A4Z1ADH2"/>
<dbReference type="Proteomes" id="UP000298263">
    <property type="component" value="Unassembled WGS sequence"/>
</dbReference>